<feature type="domain" description="Alpha-D-phosphohexomutase alpha/beta/alpha" evidence="12">
    <location>
        <begin position="256"/>
        <end position="366"/>
    </location>
</feature>
<dbReference type="InterPro" id="IPR005845">
    <property type="entry name" value="A-D-PHexomutase_a/b/a-II"/>
</dbReference>
<dbReference type="Gene3D" id="3.30.310.50">
    <property type="entry name" value="Alpha-D-phosphohexomutase, C-terminal domain"/>
    <property type="match status" value="1"/>
</dbReference>
<dbReference type="SUPFAM" id="SSF53738">
    <property type="entry name" value="Phosphoglucomutase, first 3 domains"/>
    <property type="match status" value="3"/>
</dbReference>
<feature type="domain" description="Alpha-D-phosphohexomutase alpha/beta/alpha" evidence="10">
    <location>
        <begin position="3"/>
        <end position="135"/>
    </location>
</feature>
<evidence type="ECO:0000259" key="11">
    <source>
        <dbReference type="Pfam" id="PF02879"/>
    </source>
</evidence>
<dbReference type="HAMAP" id="MF_01554_B">
    <property type="entry name" value="GlmM_B"/>
    <property type="match status" value="1"/>
</dbReference>
<feature type="active site" description="Phosphoserine intermediate" evidence="6">
    <location>
        <position position="102"/>
    </location>
</feature>
<dbReference type="Pfam" id="PF02879">
    <property type="entry name" value="PGM_PMM_II"/>
    <property type="match status" value="1"/>
</dbReference>
<evidence type="ECO:0000313" key="14">
    <source>
        <dbReference type="Proteomes" id="UP001597478"/>
    </source>
</evidence>
<dbReference type="GO" id="GO:0008966">
    <property type="term" value="F:phosphoglucosamine mutase activity"/>
    <property type="evidence" value="ECO:0007669"/>
    <property type="project" value="UniProtKB-EC"/>
</dbReference>
<dbReference type="NCBIfam" id="TIGR01455">
    <property type="entry name" value="glmM"/>
    <property type="match status" value="1"/>
</dbReference>
<dbReference type="InterPro" id="IPR036900">
    <property type="entry name" value="A-D-PHexomutase_C_sf"/>
</dbReference>
<dbReference type="InterPro" id="IPR005841">
    <property type="entry name" value="Alpha-D-phosphohexomutase_SF"/>
</dbReference>
<evidence type="ECO:0000259" key="10">
    <source>
        <dbReference type="Pfam" id="PF02878"/>
    </source>
</evidence>
<comment type="caution">
    <text evidence="13">The sequence shown here is derived from an EMBL/GenBank/DDBJ whole genome shotgun (WGS) entry which is preliminary data.</text>
</comment>
<reference evidence="14" key="1">
    <citation type="journal article" date="2019" name="Int. J. Syst. Evol. Microbiol.">
        <title>The Global Catalogue of Microorganisms (GCM) 10K type strain sequencing project: providing services to taxonomists for standard genome sequencing and annotation.</title>
        <authorList>
            <consortium name="The Broad Institute Genomics Platform"/>
            <consortium name="The Broad Institute Genome Sequencing Center for Infectious Disease"/>
            <person name="Wu L."/>
            <person name="Ma J."/>
        </authorList>
    </citation>
    <scope>NUCLEOTIDE SEQUENCE [LARGE SCALE GENOMIC DNA]</scope>
    <source>
        <strain evidence="14">IBRC-M 10906</strain>
    </source>
</reference>
<dbReference type="InterPro" id="IPR016055">
    <property type="entry name" value="A-D-PHexomutase_a/b/a-I/II/III"/>
</dbReference>
<evidence type="ECO:0000259" key="12">
    <source>
        <dbReference type="Pfam" id="PF02880"/>
    </source>
</evidence>
<dbReference type="Pfam" id="PF02880">
    <property type="entry name" value="PGM_PMM_III"/>
    <property type="match status" value="1"/>
</dbReference>
<evidence type="ECO:0000256" key="3">
    <source>
        <dbReference type="ARBA" id="ARBA00022723"/>
    </source>
</evidence>
<sequence length="444" mass="45422">MARLFGTDGVRGLANSELTPELAMSVAAGAARVLAAHDRSHRPVAVVGRDPRASGEMLEAAVVAGLASAGADVLRVGVLPTPAVAHLVGDLSADLGVMISASHNPMPDNGIKLFGEGGHKLPDSIEDEIEAALARTAVRPTGAEIGRVSDLDDALDRYISHLLAATPHSLTGLRVVVDCANGASSIAAPEAYRKAGAEVIALHAEPDGVNINDNCGSTHPEQLCAAVVEHGADLGIAHDGDADRCLAVDANGNLVDGDQIMAVLAVAMAETGELARATLVATVMSNLGLHLAMREHDIALRTTAVGDRYVLEELRAGGFSLGGEQSGHVVLPAHATTGDGLLTALRLMSRVSSTGRPLAELASVMHRLPQVLVNVRVADKAAVAASPAVREAVEAVSAELGEEGRVLLRPSGTEQLVRVMVEAKAEGTAQAAADRLAGVVASVA</sequence>
<dbReference type="NCBIfam" id="NF008139">
    <property type="entry name" value="PRK10887.1"/>
    <property type="match status" value="1"/>
</dbReference>
<evidence type="ECO:0000256" key="6">
    <source>
        <dbReference type="HAMAP-Rule" id="MF_01554"/>
    </source>
</evidence>
<comment type="cofactor">
    <cofactor evidence="6">
        <name>Mg(2+)</name>
        <dbReference type="ChEBI" id="CHEBI:18420"/>
    </cofactor>
    <text evidence="6">Binds 1 Mg(2+) ion per subunit.</text>
</comment>
<feature type="binding site" evidence="6">
    <location>
        <position position="241"/>
    </location>
    <ligand>
        <name>Mg(2+)</name>
        <dbReference type="ChEBI" id="CHEBI:18420"/>
    </ligand>
</feature>
<feature type="domain" description="Alpha-D-phosphohexomutase C-terminal" evidence="9">
    <location>
        <begin position="372"/>
        <end position="437"/>
    </location>
</feature>
<feature type="binding site" evidence="6">
    <location>
        <position position="243"/>
    </location>
    <ligand>
        <name>Mg(2+)</name>
        <dbReference type="ChEBI" id="CHEBI:18420"/>
    </ligand>
</feature>
<dbReference type="PANTHER" id="PTHR42946:SF1">
    <property type="entry name" value="PHOSPHOGLUCOMUTASE (ALPHA-D-GLUCOSE-1,6-BISPHOSPHATE-DEPENDENT)"/>
    <property type="match status" value="1"/>
</dbReference>
<dbReference type="RefSeq" id="WP_377387071.1">
    <property type="nucleotide sequence ID" value="NZ_JBHSAN010000008.1"/>
</dbReference>
<dbReference type="PRINTS" id="PR00509">
    <property type="entry name" value="PGMPMM"/>
</dbReference>
<evidence type="ECO:0000256" key="7">
    <source>
        <dbReference type="RuleBase" id="RU004326"/>
    </source>
</evidence>
<evidence type="ECO:0000259" key="9">
    <source>
        <dbReference type="Pfam" id="PF00408"/>
    </source>
</evidence>
<dbReference type="PANTHER" id="PTHR42946">
    <property type="entry name" value="PHOSPHOHEXOSE MUTASE"/>
    <property type="match status" value="1"/>
</dbReference>
<evidence type="ECO:0000313" key="13">
    <source>
        <dbReference type="EMBL" id="MFD2797823.1"/>
    </source>
</evidence>
<organism evidence="13 14">
    <name type="scientific">Prauserella oleivorans</name>
    <dbReference type="NCBI Taxonomy" id="1478153"/>
    <lineage>
        <taxon>Bacteria</taxon>
        <taxon>Bacillati</taxon>
        <taxon>Actinomycetota</taxon>
        <taxon>Actinomycetes</taxon>
        <taxon>Pseudonocardiales</taxon>
        <taxon>Pseudonocardiaceae</taxon>
        <taxon>Prauserella</taxon>
    </lineage>
</organism>
<dbReference type="Pfam" id="PF02878">
    <property type="entry name" value="PGM_PMM_I"/>
    <property type="match status" value="1"/>
</dbReference>
<proteinExistence type="inferred from homology"/>
<evidence type="ECO:0000256" key="8">
    <source>
        <dbReference type="RuleBase" id="RU004327"/>
    </source>
</evidence>
<comment type="catalytic activity">
    <reaction evidence="6 8">
        <text>alpha-D-glucosamine 1-phosphate = D-glucosamine 6-phosphate</text>
        <dbReference type="Rhea" id="RHEA:23424"/>
        <dbReference type="ChEBI" id="CHEBI:58516"/>
        <dbReference type="ChEBI" id="CHEBI:58725"/>
        <dbReference type="EC" id="5.4.2.10"/>
    </reaction>
</comment>
<feature type="binding site" evidence="6">
    <location>
        <position position="239"/>
    </location>
    <ligand>
        <name>Mg(2+)</name>
        <dbReference type="ChEBI" id="CHEBI:18420"/>
    </ligand>
</feature>
<keyword evidence="4 6" id="KW-0460">Magnesium</keyword>
<dbReference type="InterPro" id="IPR005846">
    <property type="entry name" value="A-D-PHexomutase_a/b/a-III"/>
</dbReference>
<evidence type="ECO:0000256" key="4">
    <source>
        <dbReference type="ARBA" id="ARBA00022842"/>
    </source>
</evidence>
<evidence type="ECO:0000256" key="5">
    <source>
        <dbReference type="ARBA" id="ARBA00023235"/>
    </source>
</evidence>
<keyword evidence="5 6" id="KW-0413">Isomerase</keyword>
<dbReference type="CDD" id="cd05802">
    <property type="entry name" value="GlmM"/>
    <property type="match status" value="1"/>
</dbReference>
<feature type="domain" description="Alpha-D-phosphohexomutase alpha/beta/alpha" evidence="11">
    <location>
        <begin position="157"/>
        <end position="252"/>
    </location>
</feature>
<comment type="PTM">
    <text evidence="6">Activated by phosphorylation.</text>
</comment>
<name>A0ABW5W1N7_9PSEU</name>
<dbReference type="InterPro" id="IPR016066">
    <property type="entry name" value="A-D-PHexomutase_CS"/>
</dbReference>
<comment type="function">
    <text evidence="6 8">Catalyzes the conversion of glucosamine-6-phosphate to glucosamine-1-phosphate.</text>
</comment>
<dbReference type="EC" id="5.4.2.10" evidence="6 8"/>
<protein>
    <recommendedName>
        <fullName evidence="6 8">Phosphoglucosamine mutase</fullName>
        <ecNumber evidence="6 8">5.4.2.10</ecNumber>
    </recommendedName>
</protein>
<dbReference type="Pfam" id="PF00408">
    <property type="entry name" value="PGM_PMM_IV"/>
    <property type="match status" value="1"/>
</dbReference>
<evidence type="ECO:0000256" key="2">
    <source>
        <dbReference type="ARBA" id="ARBA00022553"/>
    </source>
</evidence>
<dbReference type="InterPro" id="IPR006352">
    <property type="entry name" value="GlmM_bact"/>
</dbReference>
<dbReference type="InterPro" id="IPR005844">
    <property type="entry name" value="A-D-PHexomutase_a/b/a-I"/>
</dbReference>
<dbReference type="EMBL" id="JBHUOF010000001">
    <property type="protein sequence ID" value="MFD2797823.1"/>
    <property type="molecule type" value="Genomic_DNA"/>
</dbReference>
<evidence type="ECO:0000256" key="1">
    <source>
        <dbReference type="ARBA" id="ARBA00010231"/>
    </source>
</evidence>
<dbReference type="Proteomes" id="UP001597478">
    <property type="component" value="Unassembled WGS sequence"/>
</dbReference>
<keyword evidence="3 6" id="KW-0479">Metal-binding</keyword>
<keyword evidence="2 6" id="KW-0597">Phosphoprotein</keyword>
<dbReference type="InterPro" id="IPR050060">
    <property type="entry name" value="Phosphoglucosamine_mutase"/>
</dbReference>
<feature type="binding site" description="via phosphate group" evidence="6">
    <location>
        <position position="102"/>
    </location>
    <ligand>
        <name>Mg(2+)</name>
        <dbReference type="ChEBI" id="CHEBI:18420"/>
    </ligand>
</feature>
<accession>A0ABW5W1N7</accession>
<keyword evidence="14" id="KW-1185">Reference proteome</keyword>
<dbReference type="Gene3D" id="3.40.120.10">
    <property type="entry name" value="Alpha-D-Glucose-1,6-Bisphosphate, subunit A, domain 3"/>
    <property type="match status" value="3"/>
</dbReference>
<gene>
    <name evidence="6 13" type="primary">glmM</name>
    <name evidence="13" type="ORF">ACFS2C_00250</name>
</gene>
<comment type="similarity">
    <text evidence="1 6 7">Belongs to the phosphohexose mutase family.</text>
</comment>
<dbReference type="InterPro" id="IPR005843">
    <property type="entry name" value="A-D-PHexomutase_C"/>
</dbReference>
<feature type="modified residue" description="Phosphoserine" evidence="6">
    <location>
        <position position="102"/>
    </location>
</feature>
<dbReference type="PROSITE" id="PS00710">
    <property type="entry name" value="PGM_PMM"/>
    <property type="match status" value="1"/>
</dbReference>
<dbReference type="SUPFAM" id="SSF55957">
    <property type="entry name" value="Phosphoglucomutase, C-terminal domain"/>
    <property type="match status" value="1"/>
</dbReference>